<organism evidence="1 2">
    <name type="scientific">Yinghuangia soli</name>
    <dbReference type="NCBI Taxonomy" id="2908204"/>
    <lineage>
        <taxon>Bacteria</taxon>
        <taxon>Bacillati</taxon>
        <taxon>Actinomycetota</taxon>
        <taxon>Actinomycetes</taxon>
        <taxon>Kitasatosporales</taxon>
        <taxon>Streptomycetaceae</taxon>
        <taxon>Yinghuangia</taxon>
    </lineage>
</organism>
<sequence length="190" mass="20661">MLAEEERRRWDFSPLIEVGPLRFGMTRAEVQDALGEWPTCSSPDHDSFRLLDRPLPGDGVTAYYRAVSPENAATGPTGHGLRRADVDELAGVAVDACLGPQVTWDGLELIGRTPSTTVVSFFAKVDGLGLGDTVYQTATRDFGSAGVGLMVRAQRAGDIMLTRAVFVGPAWSEYLCDSEGPLPRREWLAY</sequence>
<evidence type="ECO:0000313" key="2">
    <source>
        <dbReference type="Proteomes" id="UP001165378"/>
    </source>
</evidence>
<name>A0AA41TY85_9ACTN</name>
<protein>
    <submittedName>
        <fullName evidence="1">Uncharacterized protein</fullName>
    </submittedName>
</protein>
<dbReference type="RefSeq" id="WP_235050184.1">
    <property type="nucleotide sequence ID" value="NZ_JAKFHA010000001.1"/>
</dbReference>
<evidence type="ECO:0000313" key="1">
    <source>
        <dbReference type="EMBL" id="MCF2526126.1"/>
    </source>
</evidence>
<gene>
    <name evidence="1" type="ORF">LZ495_02665</name>
</gene>
<keyword evidence="2" id="KW-1185">Reference proteome</keyword>
<comment type="caution">
    <text evidence="1">The sequence shown here is derived from an EMBL/GenBank/DDBJ whole genome shotgun (WGS) entry which is preliminary data.</text>
</comment>
<dbReference type="EMBL" id="JAKFHA010000001">
    <property type="protein sequence ID" value="MCF2526126.1"/>
    <property type="molecule type" value="Genomic_DNA"/>
</dbReference>
<proteinExistence type="predicted"/>
<accession>A0AA41TY85</accession>
<dbReference type="Proteomes" id="UP001165378">
    <property type="component" value="Unassembled WGS sequence"/>
</dbReference>
<reference evidence="1" key="1">
    <citation type="submission" date="2022-01" db="EMBL/GenBank/DDBJ databases">
        <title>Genome-Based Taxonomic Classification of the Phylum Actinobacteria.</title>
        <authorList>
            <person name="Gao Y."/>
        </authorList>
    </citation>
    <scope>NUCLEOTIDE SEQUENCE</scope>
    <source>
        <strain evidence="1">KLBMP 8922</strain>
    </source>
</reference>
<dbReference type="AlphaFoldDB" id="A0AA41TY85"/>